<evidence type="ECO:0000313" key="6">
    <source>
        <dbReference type="Proteomes" id="UP000007319"/>
    </source>
</evidence>
<feature type="binding site" evidence="4">
    <location>
        <position position="398"/>
    </location>
    <ligand>
        <name>Ni(2+)</name>
        <dbReference type="ChEBI" id="CHEBI:49786"/>
    </ligand>
</feature>
<keyword evidence="6" id="KW-1185">Reference proteome</keyword>
<name>A0A9P1JW59_9PROT</name>
<dbReference type="KEGG" id="abs:AZOBR_p1130137"/>
<evidence type="ECO:0000256" key="1">
    <source>
        <dbReference type="ARBA" id="ARBA00022596"/>
    </source>
</evidence>
<dbReference type="Pfam" id="PF01155">
    <property type="entry name" value="HypA"/>
    <property type="match status" value="1"/>
</dbReference>
<dbReference type="GO" id="GO:0016151">
    <property type="term" value="F:nickel cation binding"/>
    <property type="evidence" value="ECO:0007669"/>
    <property type="project" value="UniProtKB-UniRule"/>
</dbReference>
<keyword evidence="2 4" id="KW-0479">Metal-binding</keyword>
<keyword evidence="3 4" id="KW-0862">Zinc</keyword>
<comment type="function">
    <text evidence="4">Involved in the maturation of [NiFe] hydrogenases. Required for nickel insertion into the metal center of the hydrogenase.</text>
</comment>
<organism evidence="5 6">
    <name type="scientific">Azospirillum baldaniorum</name>
    <dbReference type="NCBI Taxonomy" id="1064539"/>
    <lineage>
        <taxon>Bacteria</taxon>
        <taxon>Pseudomonadati</taxon>
        <taxon>Pseudomonadota</taxon>
        <taxon>Alphaproteobacteria</taxon>
        <taxon>Rhodospirillales</taxon>
        <taxon>Azospirillaceae</taxon>
        <taxon>Azospirillum</taxon>
    </lineage>
</organism>
<accession>A0A9P1JW59</accession>
<dbReference type="EMBL" id="HE577328">
    <property type="protein sequence ID" value="CCD00914.1"/>
    <property type="molecule type" value="Genomic_DNA"/>
</dbReference>
<dbReference type="Gene3D" id="3.30.2320.80">
    <property type="match status" value="1"/>
</dbReference>
<keyword evidence="5" id="KW-0614">Plasmid</keyword>
<evidence type="ECO:0000256" key="4">
    <source>
        <dbReference type="HAMAP-Rule" id="MF_00213"/>
    </source>
</evidence>
<dbReference type="InterPro" id="IPR029014">
    <property type="entry name" value="NiFe-Hase_large"/>
</dbReference>
<dbReference type="HAMAP" id="MF_00213">
    <property type="entry name" value="HypA_HybF"/>
    <property type="match status" value="1"/>
</dbReference>
<dbReference type="SUPFAM" id="SSF56762">
    <property type="entry name" value="HydB/Nqo4-like"/>
    <property type="match status" value="1"/>
</dbReference>
<feature type="binding site" evidence="4">
    <location>
        <position position="488"/>
    </location>
    <ligand>
        <name>Zn(2+)</name>
        <dbReference type="ChEBI" id="CHEBI:29105"/>
    </ligand>
</feature>
<protein>
    <recommendedName>
        <fullName evidence="4">Hydrogenase maturation factor HypA</fullName>
    </recommendedName>
</protein>
<geneLocation type="plasmid" evidence="5 6">
    <name>AZOBR_p1</name>
</geneLocation>
<dbReference type="Proteomes" id="UP000007319">
    <property type="component" value="Plasmid AZOBR_p1"/>
</dbReference>
<dbReference type="PANTHER" id="PTHR34535:SF3">
    <property type="entry name" value="HYDROGENASE MATURATION FACTOR HYPA"/>
    <property type="match status" value="1"/>
</dbReference>
<evidence type="ECO:0000256" key="3">
    <source>
        <dbReference type="ARBA" id="ARBA00022833"/>
    </source>
</evidence>
<comment type="similarity">
    <text evidence="4">Belongs to the HypA/HybF family.</text>
</comment>
<dbReference type="AlphaFoldDB" id="A0A9P1JW59"/>
<dbReference type="GO" id="GO:0008270">
    <property type="term" value="F:zinc ion binding"/>
    <property type="evidence" value="ECO:0007669"/>
    <property type="project" value="UniProtKB-UniRule"/>
</dbReference>
<keyword evidence="1 4" id="KW-0533">Nickel</keyword>
<dbReference type="Gene3D" id="1.10.645.10">
    <property type="entry name" value="Cytochrome-c3 Hydrogenase, chain B"/>
    <property type="match status" value="1"/>
</dbReference>
<reference evidence="5 6" key="1">
    <citation type="journal article" date="2011" name="PLoS Genet.">
        <title>Azospirillum genomes reveal transition of bacteria from aquatic to terrestrial environments.</title>
        <authorList>
            <person name="Wisniewski-Dye F."/>
            <person name="Borziak K."/>
            <person name="Khalsa-Moyers G."/>
            <person name="Alexandre G."/>
            <person name="Sukharnikov L.O."/>
            <person name="Wuichet K."/>
            <person name="Hurst G.B."/>
            <person name="McDonald W.H."/>
            <person name="Robertson J.S."/>
            <person name="Barbe V."/>
            <person name="Calteau A."/>
            <person name="Rouy Z."/>
            <person name="Mangenot S."/>
            <person name="Prigent-Combaret C."/>
            <person name="Normand P."/>
            <person name="Boyer M."/>
            <person name="Siguier P."/>
            <person name="Dessaux Y."/>
            <person name="Elmerich C."/>
            <person name="Condemine G."/>
            <person name="Krishnen G."/>
            <person name="Kennedy I."/>
            <person name="Paterson A.H."/>
            <person name="Gonzalez V."/>
            <person name="Mavingui P."/>
            <person name="Zhulin I.B."/>
        </authorList>
    </citation>
    <scope>NUCLEOTIDE SEQUENCE [LARGE SCALE GENOMIC DNA]</scope>
    <source>
        <strain evidence="5 6">Sp245</strain>
    </source>
</reference>
<dbReference type="GO" id="GO:0051604">
    <property type="term" value="P:protein maturation"/>
    <property type="evidence" value="ECO:0007669"/>
    <property type="project" value="InterPro"/>
</dbReference>
<proteinExistence type="inferred from homology"/>
<evidence type="ECO:0000313" key="5">
    <source>
        <dbReference type="EMBL" id="CCD00914.1"/>
    </source>
</evidence>
<evidence type="ECO:0000256" key="2">
    <source>
        <dbReference type="ARBA" id="ARBA00022723"/>
    </source>
</evidence>
<feature type="binding site" evidence="4">
    <location>
        <position position="469"/>
    </location>
    <ligand>
        <name>Zn(2+)</name>
        <dbReference type="ChEBI" id="CHEBI:29105"/>
    </ligand>
</feature>
<feature type="binding site" evidence="4">
    <location>
        <position position="485"/>
    </location>
    <ligand>
        <name>Zn(2+)</name>
        <dbReference type="ChEBI" id="CHEBI:29105"/>
    </ligand>
</feature>
<feature type="binding site" evidence="4">
    <location>
        <position position="472"/>
    </location>
    <ligand>
        <name>Zn(2+)</name>
        <dbReference type="ChEBI" id="CHEBI:29105"/>
    </ligand>
</feature>
<gene>
    <name evidence="4" type="primary">hypA</name>
    <name evidence="5" type="ORF">AZOBR_p1130137</name>
</gene>
<dbReference type="InterPro" id="IPR000688">
    <property type="entry name" value="HypA/HybF"/>
</dbReference>
<dbReference type="PANTHER" id="PTHR34535">
    <property type="entry name" value="HYDROGENASE MATURATION FACTOR HYPA"/>
    <property type="match status" value="1"/>
</dbReference>
<sequence>MSRTGAGLEGAGLEGSVSVRLRTAGGRVRAVSVRVRRPVVARALCGRTPDEAMRLVPLLFSLCGTAQSLAALEALEDALGLDARPHTAARALLAEAEAATNHAWQVLMDWPARLGEAPQPRELAGLRSAAAAIHPALYPARDGLRLGGGSLRPDRATLTAAIAALREGVERTVFAGPAPTDKAELERWADAGATPAARLMRRLLTPGIAGFGACGVPALEPYPAGWFGERLSADAAFSENPRQNGAPAHTGPLARRTAHPLVAALLARHGSGLAAHAAARLVELAGVRSAWHPGRTASTTPNRLRTPAPRGAAREAASWRQPAGASPTGCGLRIVASPITASQRRPNGISPRTDLWPRAWTAPRPTRLSLSAPACWWPHSIPVWPPPSRFRTRIDPCHELALSQGIIDVIRDQAAAQGFTTVKTVRLVIGTLSHVEPQAIAFGFDAVSRGTIAEGAVLDIERPPGQAFCLSCEKPVPLPERSAPCPDCGGHQLMVTGGEEMRVKELEVE</sequence>